<organism evidence="8 9">
    <name type="scientific">Diplodia seriata</name>
    <dbReference type="NCBI Taxonomy" id="420778"/>
    <lineage>
        <taxon>Eukaryota</taxon>
        <taxon>Fungi</taxon>
        <taxon>Dikarya</taxon>
        <taxon>Ascomycota</taxon>
        <taxon>Pezizomycotina</taxon>
        <taxon>Dothideomycetes</taxon>
        <taxon>Dothideomycetes incertae sedis</taxon>
        <taxon>Botryosphaeriales</taxon>
        <taxon>Botryosphaeriaceae</taxon>
        <taxon>Diplodia</taxon>
    </lineage>
</organism>
<feature type="transmembrane region" description="Helical" evidence="6">
    <location>
        <begin position="339"/>
        <end position="360"/>
    </location>
</feature>
<feature type="non-terminal residue" evidence="8">
    <location>
        <position position="1"/>
    </location>
</feature>
<evidence type="ECO:0000313" key="9">
    <source>
        <dbReference type="Proteomes" id="UP000190776"/>
    </source>
</evidence>
<dbReference type="InterPro" id="IPR050524">
    <property type="entry name" value="APC_YAT"/>
</dbReference>
<protein>
    <submittedName>
        <fullName evidence="8">Putative amino-acid permease</fullName>
    </submittedName>
</protein>
<comment type="caution">
    <text evidence="8">The sequence shown here is derived from an EMBL/GenBank/DDBJ whole genome shotgun (WGS) entry which is preliminary data.</text>
</comment>
<sequence length="514" mass="55938">SLGCNIGSGLMVVTGKALYTGGPGNMVLAYTLLCTCVGAALQTLAEMTVAFPVSGNFVNYAQRWLDPSLAFAAGFAEWLGWTAVSSAEATVFTVIVNYWAKESVHEAVWLTVFMVFVVGLFLLPNRYFAYYEYFAGLLKIIGLTIVIIVSIVIIAGGGPTGRVHNGEYWRTLPIKGFSNCALLALWAVGDQVFVGILAGEAETPRISMGRATKLIPYRNALLYMLSIVLCTLMVPMNDDRLFGGSGSAASPFVVAMNDAGISGVPDFFNVVIMVGIAGVAVESVYLSSRVLRSMAEQELIPRFLAGVDSRGRPRWSLAITLAVATMLTYINLSNTGAEVFTWLNSITSSSFFIVWGVISLTSWRFRAALKAQGDPLFNELYAWRCWAWPFPTVWLFTCTVLLLVCCIYIGLVPIVSLPFSHQRTRLTGAGIVFPICVFIFPVHDWGNYSSRVYRGPQSHLPHQSTGPSNSRPQKRATYVDGGGNSAVRGVLRDAGVEAVLIVFSGLNQLLSRLY</sequence>
<feature type="transmembrane region" description="Helical" evidence="6">
    <location>
        <begin position="220"/>
        <end position="236"/>
    </location>
</feature>
<feature type="region of interest" description="Disordered" evidence="5">
    <location>
        <begin position="456"/>
        <end position="475"/>
    </location>
</feature>
<feature type="compositionally biased region" description="Polar residues" evidence="5">
    <location>
        <begin position="460"/>
        <end position="471"/>
    </location>
</feature>
<keyword evidence="2 6" id="KW-0812">Transmembrane</keyword>
<dbReference type="Gene3D" id="1.20.1740.10">
    <property type="entry name" value="Amino acid/polyamine transporter I"/>
    <property type="match status" value="1"/>
</dbReference>
<feature type="transmembrane region" description="Helical" evidence="6">
    <location>
        <begin position="78"/>
        <end position="100"/>
    </location>
</feature>
<evidence type="ECO:0000256" key="5">
    <source>
        <dbReference type="SAM" id="MobiDB-lite"/>
    </source>
</evidence>
<dbReference type="AlphaFoldDB" id="A0A1S8BMR6"/>
<dbReference type="GO" id="GO:0016020">
    <property type="term" value="C:membrane"/>
    <property type="evidence" value="ECO:0007669"/>
    <property type="project" value="UniProtKB-SubCell"/>
</dbReference>
<evidence type="ECO:0000256" key="3">
    <source>
        <dbReference type="ARBA" id="ARBA00022989"/>
    </source>
</evidence>
<dbReference type="GO" id="GO:0015171">
    <property type="term" value="F:amino acid transmembrane transporter activity"/>
    <property type="evidence" value="ECO:0007669"/>
    <property type="project" value="TreeGrafter"/>
</dbReference>
<evidence type="ECO:0000313" key="8">
    <source>
        <dbReference type="EMBL" id="OMP88776.1"/>
    </source>
</evidence>
<dbReference type="STRING" id="420778.A0A1S8BMR6"/>
<feature type="transmembrane region" description="Helical" evidence="6">
    <location>
        <begin position="315"/>
        <end position="333"/>
    </location>
</feature>
<evidence type="ECO:0000259" key="7">
    <source>
        <dbReference type="Pfam" id="PF00324"/>
    </source>
</evidence>
<evidence type="ECO:0000256" key="4">
    <source>
        <dbReference type="ARBA" id="ARBA00023136"/>
    </source>
</evidence>
<proteinExistence type="predicted"/>
<dbReference type="PIRSF" id="PIRSF006060">
    <property type="entry name" value="AA_transporter"/>
    <property type="match status" value="1"/>
</dbReference>
<feature type="transmembrane region" description="Helical" evidence="6">
    <location>
        <begin position="393"/>
        <end position="414"/>
    </location>
</feature>
<keyword evidence="4 6" id="KW-0472">Membrane</keyword>
<dbReference type="PANTHER" id="PTHR43341">
    <property type="entry name" value="AMINO ACID PERMEASE"/>
    <property type="match status" value="1"/>
</dbReference>
<feature type="transmembrane region" description="Helical" evidence="6">
    <location>
        <begin position="106"/>
        <end position="124"/>
    </location>
</feature>
<dbReference type="OrthoDB" id="3900342at2759"/>
<feature type="transmembrane region" description="Helical" evidence="6">
    <location>
        <begin position="267"/>
        <end position="286"/>
    </location>
</feature>
<name>A0A1S8BMR6_9PEZI</name>
<evidence type="ECO:0000256" key="1">
    <source>
        <dbReference type="ARBA" id="ARBA00004141"/>
    </source>
</evidence>
<comment type="subcellular location">
    <subcellularLocation>
        <location evidence="1">Membrane</location>
        <topology evidence="1">Multi-pass membrane protein</topology>
    </subcellularLocation>
</comment>
<gene>
    <name evidence="8" type="ORF">BK809_0005497</name>
</gene>
<evidence type="ECO:0000256" key="2">
    <source>
        <dbReference type="ARBA" id="ARBA00022692"/>
    </source>
</evidence>
<dbReference type="InterPro" id="IPR004841">
    <property type="entry name" value="AA-permease/SLC12A_dom"/>
</dbReference>
<keyword evidence="3 6" id="KW-1133">Transmembrane helix</keyword>
<feature type="transmembrane region" description="Helical" evidence="6">
    <location>
        <begin position="136"/>
        <end position="156"/>
    </location>
</feature>
<dbReference type="PANTHER" id="PTHR43341:SF37">
    <property type="entry name" value="AMINO ACID TRANSPORTER (EUROFUNG)"/>
    <property type="match status" value="1"/>
</dbReference>
<evidence type="ECO:0000256" key="6">
    <source>
        <dbReference type="SAM" id="Phobius"/>
    </source>
</evidence>
<reference evidence="8 9" key="1">
    <citation type="submission" date="2017-01" db="EMBL/GenBank/DDBJ databases">
        <title>Draft genome sequence of Diplodia seriata F98.1, a fungal species involved in grapevine trunk diseases.</title>
        <authorList>
            <person name="Robert-Siegwald G."/>
            <person name="Vallet J."/>
            <person name="Abou-Mansour E."/>
            <person name="Xu J."/>
            <person name="Rey P."/>
            <person name="Bertsch C."/>
            <person name="Rego C."/>
            <person name="Larignon P."/>
            <person name="Fontaine F."/>
            <person name="Lebrun M.-H."/>
        </authorList>
    </citation>
    <scope>NUCLEOTIDE SEQUENCE [LARGE SCALE GENOMIC DNA]</scope>
    <source>
        <strain evidence="8 9">F98.1</strain>
    </source>
</reference>
<dbReference type="EMBL" id="MSZU01000074">
    <property type="protein sequence ID" value="OMP88776.1"/>
    <property type="molecule type" value="Genomic_DNA"/>
</dbReference>
<dbReference type="Pfam" id="PF00324">
    <property type="entry name" value="AA_permease"/>
    <property type="match status" value="1"/>
</dbReference>
<accession>A0A1S8BMR6</accession>
<feature type="domain" description="Amino acid permease/ SLC12A" evidence="7">
    <location>
        <begin position="2"/>
        <end position="414"/>
    </location>
</feature>
<dbReference type="Proteomes" id="UP000190776">
    <property type="component" value="Unassembled WGS sequence"/>
</dbReference>
<feature type="transmembrane region" description="Helical" evidence="6">
    <location>
        <begin position="426"/>
        <end position="445"/>
    </location>
</feature>